<dbReference type="Proteomes" id="UP000616839">
    <property type="component" value="Unassembled WGS sequence"/>
</dbReference>
<name>A0A927K4K2_9ACTN</name>
<dbReference type="EMBL" id="JACYXZ010000001">
    <property type="protein sequence ID" value="MBD8868955.1"/>
    <property type="molecule type" value="Genomic_DNA"/>
</dbReference>
<reference evidence="1" key="1">
    <citation type="submission" date="2020-09" db="EMBL/GenBank/DDBJ databases">
        <title>Nocardioides sp. strain MJB4 16S ribosomal RNA gene Genome sequencing and assembly.</title>
        <authorList>
            <person name="Kim I."/>
        </authorList>
    </citation>
    <scope>NUCLEOTIDE SEQUENCE</scope>
    <source>
        <strain evidence="1">MJB4</strain>
    </source>
</reference>
<organism evidence="1 2">
    <name type="scientific">Nocardioides donggukensis</name>
    <dbReference type="NCBI Taxonomy" id="2774019"/>
    <lineage>
        <taxon>Bacteria</taxon>
        <taxon>Bacillati</taxon>
        <taxon>Actinomycetota</taxon>
        <taxon>Actinomycetes</taxon>
        <taxon>Propionibacteriales</taxon>
        <taxon>Nocardioidaceae</taxon>
        <taxon>Nocardioides</taxon>
    </lineage>
</organism>
<evidence type="ECO:0000313" key="1">
    <source>
        <dbReference type="EMBL" id="MBD8868955.1"/>
    </source>
</evidence>
<protein>
    <submittedName>
        <fullName evidence="1">Uncharacterized protein</fullName>
    </submittedName>
</protein>
<keyword evidence="2" id="KW-1185">Reference proteome</keyword>
<dbReference type="RefSeq" id="WP_192141001.1">
    <property type="nucleotide sequence ID" value="NZ_JACYXZ010000001.1"/>
</dbReference>
<comment type="caution">
    <text evidence="1">The sequence shown here is derived from an EMBL/GenBank/DDBJ whole genome shotgun (WGS) entry which is preliminary data.</text>
</comment>
<accession>A0A927K4K2</accession>
<sequence length="63" mass="6896">MTFLSQTLQMRPRHLVAGWATGSQLRARRNALVASTALAQRRSEAAEVEEFLATRSGLPARTG</sequence>
<gene>
    <name evidence="1" type="ORF">IE331_04895</name>
</gene>
<proteinExistence type="predicted"/>
<dbReference type="AlphaFoldDB" id="A0A927K4K2"/>
<evidence type="ECO:0000313" key="2">
    <source>
        <dbReference type="Proteomes" id="UP000616839"/>
    </source>
</evidence>